<dbReference type="AlphaFoldDB" id="A0A452E1N8"/>
<dbReference type="GeneTree" id="ENSGT00390000002398"/>
<reference evidence="2" key="2">
    <citation type="submission" date="2025-08" db="UniProtKB">
        <authorList>
            <consortium name="Ensembl"/>
        </authorList>
    </citation>
    <scope>IDENTIFICATION</scope>
</reference>
<reference evidence="2" key="3">
    <citation type="submission" date="2025-09" db="UniProtKB">
        <authorList>
            <consortium name="Ensembl"/>
        </authorList>
    </citation>
    <scope>IDENTIFICATION</scope>
</reference>
<dbReference type="GO" id="GO:0033617">
    <property type="term" value="P:mitochondrial respiratory chain complex IV assembly"/>
    <property type="evidence" value="ECO:0007669"/>
    <property type="project" value="InterPro"/>
</dbReference>
<dbReference type="Pfam" id="PF15061">
    <property type="entry name" value="MITRAC7_Phoenixin"/>
    <property type="match status" value="1"/>
</dbReference>
<name>A0A452E1N8_CAPHI</name>
<evidence type="ECO:0000313" key="2">
    <source>
        <dbReference type="Ensembl" id="ENSCHIP00000005909.1"/>
    </source>
</evidence>
<protein>
    <recommendedName>
        <fullName evidence="4">Small integral membrane protein 20</fullName>
    </recommendedName>
</protein>
<dbReference type="Bgee" id="ENSCHIG00000009886">
    <property type="expression patterns" value="Expressed in rumen and 18 other cell types or tissues"/>
</dbReference>
<evidence type="ECO:0000256" key="1">
    <source>
        <dbReference type="SAM" id="Phobius"/>
    </source>
</evidence>
<dbReference type="Proteomes" id="UP000291000">
    <property type="component" value="Chromosome 11"/>
</dbReference>
<dbReference type="OMA" id="THKHEYR"/>
<keyword evidence="3" id="KW-1185">Reference proteome</keyword>
<dbReference type="GO" id="GO:0005743">
    <property type="term" value="C:mitochondrial inner membrane"/>
    <property type="evidence" value="ECO:0007669"/>
    <property type="project" value="TreeGrafter"/>
</dbReference>
<sequence>MSRNLHTAFIFGGFIFLIGVAFYPIYSRPLLRLEEKEQAINRAGIVQEDVQPPGLKVWSDPFGRK</sequence>
<evidence type="ECO:0000313" key="3">
    <source>
        <dbReference type="Proteomes" id="UP000291000"/>
    </source>
</evidence>
<dbReference type="PANTHER" id="PTHR34923">
    <property type="entry name" value="SMALL INTEGRAL MEMBRANE PROTEIN 20"/>
    <property type="match status" value="1"/>
</dbReference>
<feature type="transmembrane region" description="Helical" evidence="1">
    <location>
        <begin position="6"/>
        <end position="26"/>
    </location>
</feature>
<proteinExistence type="predicted"/>
<keyword evidence="1" id="KW-0812">Transmembrane</keyword>
<reference evidence="2 3" key="1">
    <citation type="submission" date="2016-04" db="EMBL/GenBank/DDBJ databases">
        <title>Polished mammalian reference genomes with single-molecule sequencing and chromosome conformation capture applied to the Capra hircus genome.</title>
        <authorList>
            <person name="Bickhart D.M."/>
            <person name="Koren S."/>
            <person name="Rosen B."/>
            <person name="Hastie A."/>
            <person name="Liachko I."/>
            <person name="Sullivan S.T."/>
            <person name="Burton J."/>
            <person name="Sayre B.L."/>
            <person name="Huson H.J."/>
            <person name="Lee J."/>
            <person name="Lam E."/>
            <person name="Kelley C.M."/>
            <person name="Hutchison J.L."/>
            <person name="Zhou Y."/>
            <person name="Sun J."/>
            <person name="Crisa A."/>
            <person name="Schwartz J.C."/>
            <person name="Hammond J.A."/>
            <person name="Schroeder S.G."/>
            <person name="Liu G.E."/>
            <person name="Dunham M."/>
            <person name="Shendure J."/>
            <person name="Sonstegard T.S."/>
            <person name="Phillippy A.M."/>
            <person name="Van Tassell C.P."/>
            <person name="Smith T.P."/>
        </authorList>
    </citation>
    <scope>NUCLEOTIDE SEQUENCE [LARGE SCALE GENOMIC DNA]</scope>
</reference>
<dbReference type="PANTHER" id="PTHR34923:SF1">
    <property type="entry name" value="SMALL INTEGRAL MEMBRANE PROTEIN 20"/>
    <property type="match status" value="1"/>
</dbReference>
<keyword evidence="1" id="KW-0472">Membrane</keyword>
<dbReference type="EMBL" id="LWLT01000009">
    <property type="status" value="NOT_ANNOTATED_CDS"/>
    <property type="molecule type" value="Genomic_DNA"/>
</dbReference>
<accession>A0A452E1N8</accession>
<keyword evidence="1" id="KW-1133">Transmembrane helix</keyword>
<dbReference type="InterPro" id="IPR027917">
    <property type="entry name" value="MITRAC7/Phoenixin"/>
</dbReference>
<organism evidence="2 3">
    <name type="scientific">Capra hircus</name>
    <name type="common">Goat</name>
    <dbReference type="NCBI Taxonomy" id="9925"/>
    <lineage>
        <taxon>Eukaryota</taxon>
        <taxon>Metazoa</taxon>
        <taxon>Chordata</taxon>
        <taxon>Craniata</taxon>
        <taxon>Vertebrata</taxon>
        <taxon>Euteleostomi</taxon>
        <taxon>Mammalia</taxon>
        <taxon>Eutheria</taxon>
        <taxon>Laurasiatheria</taxon>
        <taxon>Artiodactyla</taxon>
        <taxon>Ruminantia</taxon>
        <taxon>Pecora</taxon>
        <taxon>Bovidae</taxon>
        <taxon>Caprinae</taxon>
        <taxon>Capra</taxon>
    </lineage>
</organism>
<evidence type="ECO:0008006" key="4">
    <source>
        <dbReference type="Google" id="ProtNLM"/>
    </source>
</evidence>
<dbReference type="STRING" id="9925.ENSCHIP00000005909"/>
<dbReference type="Ensembl" id="ENSCHIT00000013610.1">
    <property type="protein sequence ID" value="ENSCHIP00000005909.1"/>
    <property type="gene ID" value="ENSCHIG00000009886.1"/>
</dbReference>